<dbReference type="InterPro" id="IPR016032">
    <property type="entry name" value="Sig_transdc_resp-reg_C-effctor"/>
</dbReference>
<dbReference type="PROSITE" id="PS50043">
    <property type="entry name" value="HTH_LUXR_2"/>
    <property type="match status" value="1"/>
</dbReference>
<keyword evidence="2" id="KW-0238">DNA-binding</keyword>
<feature type="domain" description="HTH luxR-type" evidence="4">
    <location>
        <begin position="152"/>
        <end position="217"/>
    </location>
</feature>
<protein>
    <submittedName>
        <fullName evidence="6">LuxR family two component transcriptional regulator</fullName>
    </submittedName>
</protein>
<evidence type="ECO:0000313" key="7">
    <source>
        <dbReference type="Proteomes" id="UP000253426"/>
    </source>
</evidence>
<sequence>MTLNMKTGPNFNILVVDDHALVREAFATMLRREFPDATVEVTGSCTEALGAARRNNYEVALVDIELGDRSGMELTMELRTLPNPPVVIAVSVHQEATFVSRSMQLGAKAYVAKDAPSSELFDAIRSTRDGRSYISKDLAEKYSQDTRSKNSTPLAHERLSNRELEVMLQIARGKTPKQVASDLCLSPKTVAVHKHNLCCKTGLRTTVDILKYAQTHGLV</sequence>
<dbReference type="CDD" id="cd17535">
    <property type="entry name" value="REC_NarL-like"/>
    <property type="match status" value="1"/>
</dbReference>
<dbReference type="AlphaFoldDB" id="A0A366HNP5"/>
<organism evidence="6 7">
    <name type="scientific">Roseimicrobium gellanilyticum</name>
    <dbReference type="NCBI Taxonomy" id="748857"/>
    <lineage>
        <taxon>Bacteria</taxon>
        <taxon>Pseudomonadati</taxon>
        <taxon>Verrucomicrobiota</taxon>
        <taxon>Verrucomicrobiia</taxon>
        <taxon>Verrucomicrobiales</taxon>
        <taxon>Verrucomicrobiaceae</taxon>
        <taxon>Roseimicrobium</taxon>
    </lineage>
</organism>
<evidence type="ECO:0000259" key="5">
    <source>
        <dbReference type="PROSITE" id="PS50110"/>
    </source>
</evidence>
<proteinExistence type="predicted"/>
<keyword evidence="7" id="KW-1185">Reference proteome</keyword>
<dbReference type="SMART" id="SM00448">
    <property type="entry name" value="REC"/>
    <property type="match status" value="1"/>
</dbReference>
<accession>A0A366HNP5</accession>
<dbReference type="GO" id="GO:0006355">
    <property type="term" value="P:regulation of DNA-templated transcription"/>
    <property type="evidence" value="ECO:0007669"/>
    <property type="project" value="InterPro"/>
</dbReference>
<dbReference type="CDD" id="cd06170">
    <property type="entry name" value="LuxR_C_like"/>
    <property type="match status" value="1"/>
</dbReference>
<dbReference type="PRINTS" id="PR00038">
    <property type="entry name" value="HTHLUXR"/>
</dbReference>
<dbReference type="Pfam" id="PF00196">
    <property type="entry name" value="GerE"/>
    <property type="match status" value="1"/>
</dbReference>
<evidence type="ECO:0000256" key="3">
    <source>
        <dbReference type="PROSITE-ProRule" id="PRU00169"/>
    </source>
</evidence>
<comment type="caution">
    <text evidence="6">The sequence shown here is derived from an EMBL/GenBank/DDBJ whole genome shotgun (WGS) entry which is preliminary data.</text>
</comment>
<dbReference type="SMART" id="SM00421">
    <property type="entry name" value="HTH_LUXR"/>
    <property type="match status" value="1"/>
</dbReference>
<evidence type="ECO:0000259" key="4">
    <source>
        <dbReference type="PROSITE" id="PS50043"/>
    </source>
</evidence>
<name>A0A366HNP5_9BACT</name>
<reference evidence="6 7" key="1">
    <citation type="submission" date="2018-06" db="EMBL/GenBank/DDBJ databases">
        <title>Genomic Encyclopedia of Type Strains, Phase IV (KMG-IV): sequencing the most valuable type-strain genomes for metagenomic binning, comparative biology and taxonomic classification.</title>
        <authorList>
            <person name="Goeker M."/>
        </authorList>
    </citation>
    <scope>NUCLEOTIDE SEQUENCE [LARGE SCALE GENOMIC DNA]</scope>
    <source>
        <strain evidence="6 7">DSM 25532</strain>
    </source>
</reference>
<dbReference type="Proteomes" id="UP000253426">
    <property type="component" value="Unassembled WGS sequence"/>
</dbReference>
<dbReference type="GO" id="GO:0000160">
    <property type="term" value="P:phosphorelay signal transduction system"/>
    <property type="evidence" value="ECO:0007669"/>
    <property type="project" value="InterPro"/>
</dbReference>
<feature type="modified residue" description="4-aspartylphosphate" evidence="3">
    <location>
        <position position="63"/>
    </location>
</feature>
<feature type="domain" description="Response regulatory" evidence="5">
    <location>
        <begin position="12"/>
        <end position="128"/>
    </location>
</feature>
<dbReference type="PROSITE" id="PS50110">
    <property type="entry name" value="RESPONSE_REGULATORY"/>
    <property type="match status" value="1"/>
</dbReference>
<dbReference type="SUPFAM" id="SSF46894">
    <property type="entry name" value="C-terminal effector domain of the bipartite response regulators"/>
    <property type="match status" value="1"/>
</dbReference>
<gene>
    <name evidence="6" type="ORF">DES53_104226</name>
</gene>
<evidence type="ECO:0000313" key="6">
    <source>
        <dbReference type="EMBL" id="RBP44406.1"/>
    </source>
</evidence>
<dbReference type="Pfam" id="PF00072">
    <property type="entry name" value="Response_reg"/>
    <property type="match status" value="1"/>
</dbReference>
<evidence type="ECO:0000256" key="1">
    <source>
        <dbReference type="ARBA" id="ARBA00022553"/>
    </source>
</evidence>
<keyword evidence="1 3" id="KW-0597">Phosphoprotein</keyword>
<dbReference type="SUPFAM" id="SSF52172">
    <property type="entry name" value="CheY-like"/>
    <property type="match status" value="1"/>
</dbReference>
<evidence type="ECO:0000256" key="2">
    <source>
        <dbReference type="ARBA" id="ARBA00023125"/>
    </source>
</evidence>
<dbReference type="GO" id="GO:0003677">
    <property type="term" value="F:DNA binding"/>
    <property type="evidence" value="ECO:0007669"/>
    <property type="project" value="UniProtKB-KW"/>
</dbReference>
<dbReference type="InterPro" id="IPR011006">
    <property type="entry name" value="CheY-like_superfamily"/>
</dbReference>
<dbReference type="InterPro" id="IPR001789">
    <property type="entry name" value="Sig_transdc_resp-reg_receiver"/>
</dbReference>
<dbReference type="InterPro" id="IPR039420">
    <property type="entry name" value="WalR-like"/>
</dbReference>
<dbReference type="InterPro" id="IPR000792">
    <property type="entry name" value="Tscrpt_reg_LuxR_C"/>
</dbReference>
<dbReference type="PANTHER" id="PTHR43214">
    <property type="entry name" value="TWO-COMPONENT RESPONSE REGULATOR"/>
    <property type="match status" value="1"/>
</dbReference>
<dbReference type="Gene3D" id="3.40.50.2300">
    <property type="match status" value="1"/>
</dbReference>
<dbReference type="EMBL" id="QNRR01000004">
    <property type="protein sequence ID" value="RBP44406.1"/>
    <property type="molecule type" value="Genomic_DNA"/>
</dbReference>
<dbReference type="InterPro" id="IPR058245">
    <property type="entry name" value="NreC/VraR/RcsB-like_REC"/>
</dbReference>